<name>A0A2I0IZ39_PUNGR</name>
<protein>
    <submittedName>
        <fullName evidence="2">Uncharacterized protein</fullName>
    </submittedName>
</protein>
<evidence type="ECO:0000256" key="1">
    <source>
        <dbReference type="SAM" id="MobiDB-lite"/>
    </source>
</evidence>
<organism evidence="2 3">
    <name type="scientific">Punica granatum</name>
    <name type="common">Pomegranate</name>
    <dbReference type="NCBI Taxonomy" id="22663"/>
    <lineage>
        <taxon>Eukaryota</taxon>
        <taxon>Viridiplantae</taxon>
        <taxon>Streptophyta</taxon>
        <taxon>Embryophyta</taxon>
        <taxon>Tracheophyta</taxon>
        <taxon>Spermatophyta</taxon>
        <taxon>Magnoliopsida</taxon>
        <taxon>eudicotyledons</taxon>
        <taxon>Gunneridae</taxon>
        <taxon>Pentapetalae</taxon>
        <taxon>rosids</taxon>
        <taxon>malvids</taxon>
        <taxon>Myrtales</taxon>
        <taxon>Lythraceae</taxon>
        <taxon>Punica</taxon>
    </lineage>
</organism>
<keyword evidence="3" id="KW-1185">Reference proteome</keyword>
<accession>A0A2I0IZ39</accession>
<dbReference type="AlphaFoldDB" id="A0A2I0IZ39"/>
<sequence length="138" mass="15548">MAQPLDPSSRYMISCYCILKDGTFHYSLISLSKGNRETSTKLSRESKAATLSTSKEAKTQETKKETHPLRLCSSSLHNNPQAPTGASSAQTHPGEIPPHAYQESFNTHVVLQHFHGSSYHMRTHHFKQRLELHSLSFQ</sequence>
<evidence type="ECO:0000313" key="2">
    <source>
        <dbReference type="EMBL" id="PKI49003.1"/>
    </source>
</evidence>
<evidence type="ECO:0000313" key="3">
    <source>
        <dbReference type="Proteomes" id="UP000233551"/>
    </source>
</evidence>
<reference evidence="2 3" key="1">
    <citation type="submission" date="2017-11" db="EMBL/GenBank/DDBJ databases">
        <title>De-novo sequencing of pomegranate (Punica granatum L.) genome.</title>
        <authorList>
            <person name="Akparov Z."/>
            <person name="Amiraslanov A."/>
            <person name="Hajiyeva S."/>
            <person name="Abbasov M."/>
            <person name="Kaur K."/>
            <person name="Hamwieh A."/>
            <person name="Solovyev V."/>
            <person name="Salamov A."/>
            <person name="Braich B."/>
            <person name="Kosarev P."/>
            <person name="Mahmoud A."/>
            <person name="Hajiyev E."/>
            <person name="Babayeva S."/>
            <person name="Izzatullayeva V."/>
            <person name="Mammadov A."/>
            <person name="Mammadov A."/>
            <person name="Sharifova S."/>
            <person name="Ojaghi J."/>
            <person name="Eynullazada K."/>
            <person name="Bayramov B."/>
            <person name="Abdulazimova A."/>
            <person name="Shahmuradov I."/>
        </authorList>
    </citation>
    <scope>NUCLEOTIDE SEQUENCE [LARGE SCALE GENOMIC DNA]</scope>
    <source>
        <strain evidence="3">cv. AG2017</strain>
        <tissue evidence="2">Leaf</tissue>
    </source>
</reference>
<comment type="caution">
    <text evidence="2">The sequence shown here is derived from an EMBL/GenBank/DDBJ whole genome shotgun (WGS) entry which is preliminary data.</text>
</comment>
<proteinExistence type="predicted"/>
<dbReference type="EMBL" id="PGOL01002298">
    <property type="protein sequence ID" value="PKI49003.1"/>
    <property type="molecule type" value="Genomic_DNA"/>
</dbReference>
<dbReference type="Proteomes" id="UP000233551">
    <property type="component" value="Unassembled WGS sequence"/>
</dbReference>
<feature type="compositionally biased region" description="Basic and acidic residues" evidence="1">
    <location>
        <begin position="55"/>
        <end position="68"/>
    </location>
</feature>
<feature type="region of interest" description="Disordered" evidence="1">
    <location>
        <begin position="34"/>
        <end position="100"/>
    </location>
</feature>
<feature type="compositionally biased region" description="Basic and acidic residues" evidence="1">
    <location>
        <begin position="34"/>
        <end position="47"/>
    </location>
</feature>
<gene>
    <name evidence="2" type="ORF">CRG98_030590</name>
</gene>
<feature type="compositionally biased region" description="Polar residues" evidence="1">
    <location>
        <begin position="72"/>
        <end position="91"/>
    </location>
</feature>